<evidence type="ECO:0000256" key="5">
    <source>
        <dbReference type="SAM" id="Phobius"/>
    </source>
</evidence>
<feature type="transmembrane region" description="Helical" evidence="5">
    <location>
        <begin position="388"/>
        <end position="405"/>
    </location>
</feature>
<protein>
    <submittedName>
        <fullName evidence="7">O-antigen ligase family protein</fullName>
    </submittedName>
</protein>
<name>A0A5J5JZ44_9ACTN</name>
<dbReference type="Pfam" id="PF04932">
    <property type="entry name" value="Wzy_C"/>
    <property type="match status" value="1"/>
</dbReference>
<evidence type="ECO:0000313" key="8">
    <source>
        <dbReference type="Proteomes" id="UP000327011"/>
    </source>
</evidence>
<evidence type="ECO:0000256" key="1">
    <source>
        <dbReference type="ARBA" id="ARBA00004141"/>
    </source>
</evidence>
<keyword evidence="7" id="KW-0436">Ligase</keyword>
<feature type="transmembrane region" description="Helical" evidence="5">
    <location>
        <begin position="271"/>
        <end position="293"/>
    </location>
</feature>
<evidence type="ECO:0000259" key="6">
    <source>
        <dbReference type="Pfam" id="PF04932"/>
    </source>
</evidence>
<evidence type="ECO:0000256" key="2">
    <source>
        <dbReference type="ARBA" id="ARBA00022692"/>
    </source>
</evidence>
<dbReference type="PANTHER" id="PTHR37422:SF13">
    <property type="entry name" value="LIPOPOLYSACCHARIDE BIOSYNTHESIS PROTEIN PA4999-RELATED"/>
    <property type="match status" value="1"/>
</dbReference>
<keyword evidence="2 5" id="KW-0812">Transmembrane</keyword>
<feature type="transmembrane region" description="Helical" evidence="5">
    <location>
        <begin position="66"/>
        <end position="90"/>
    </location>
</feature>
<dbReference type="GO" id="GO:0016874">
    <property type="term" value="F:ligase activity"/>
    <property type="evidence" value="ECO:0007669"/>
    <property type="project" value="UniProtKB-KW"/>
</dbReference>
<gene>
    <name evidence="7" type="ORF">F5972_23835</name>
</gene>
<evidence type="ECO:0000256" key="4">
    <source>
        <dbReference type="ARBA" id="ARBA00023136"/>
    </source>
</evidence>
<proteinExistence type="predicted"/>
<dbReference type="AlphaFoldDB" id="A0A5J5JZ44"/>
<keyword evidence="8" id="KW-1185">Reference proteome</keyword>
<feature type="transmembrane region" description="Helical" evidence="5">
    <location>
        <begin position="411"/>
        <end position="430"/>
    </location>
</feature>
<dbReference type="InterPro" id="IPR007016">
    <property type="entry name" value="O-antigen_ligase-rel_domated"/>
</dbReference>
<feature type="transmembrane region" description="Helical" evidence="5">
    <location>
        <begin position="159"/>
        <end position="178"/>
    </location>
</feature>
<sequence>MSRFPRSVRCPQVFWSRLGCPCPVRGERMSKARHRHFRSAWWPVLLPLTLILASEYKFRSRSGHQAISGGVDAVILLEIGVYGVVALYLYRRFGIRPPRRRAPAPLLLGWAFASYSLLSALWSPFHQFALVRGVQMMITAAVCHVVATRADRDDLYRLAHAFVVLVLFSVGFGLAVPLKRTPQTMDRFNWLYVHPVSAGIFLGIALLLTVAFALPGGLPRRWPVSAYLVTILVLAAALIATGTRGAAGACAAGVLALVVVARGARGRAELLIIGVPTAIVVGLVFTDSLLSFATRGESVEQLETLNARTDLWTLALDAFAKQPFFGNGLSAARGLFLDEIGLGGGHNAFVNALVEGGAVGVTLFCTLLIVLATVNVGLSRLPARRADAALLVSLVLFFAVDGLTAEMSAAPANVASVWLYMVIAWTVILMNQSGDRARRPPATTERAPVP</sequence>
<feature type="transmembrane region" description="Helical" evidence="5">
    <location>
        <begin position="190"/>
        <end position="212"/>
    </location>
</feature>
<organism evidence="7 8">
    <name type="scientific">Microbispora cellulosiformans</name>
    <dbReference type="NCBI Taxonomy" id="2614688"/>
    <lineage>
        <taxon>Bacteria</taxon>
        <taxon>Bacillati</taxon>
        <taxon>Actinomycetota</taxon>
        <taxon>Actinomycetes</taxon>
        <taxon>Streptosporangiales</taxon>
        <taxon>Streptosporangiaceae</taxon>
        <taxon>Microbispora</taxon>
    </lineage>
</organism>
<dbReference type="PANTHER" id="PTHR37422">
    <property type="entry name" value="TEICHURONIC ACID BIOSYNTHESIS PROTEIN TUAE"/>
    <property type="match status" value="1"/>
</dbReference>
<comment type="caution">
    <text evidence="7">The sequence shown here is derived from an EMBL/GenBank/DDBJ whole genome shotgun (WGS) entry which is preliminary data.</text>
</comment>
<keyword evidence="3 5" id="KW-1133">Transmembrane helix</keyword>
<dbReference type="GO" id="GO:0016020">
    <property type="term" value="C:membrane"/>
    <property type="evidence" value="ECO:0007669"/>
    <property type="project" value="UniProtKB-SubCell"/>
</dbReference>
<feature type="transmembrane region" description="Helical" evidence="5">
    <location>
        <begin position="37"/>
        <end position="54"/>
    </location>
</feature>
<comment type="subcellular location">
    <subcellularLocation>
        <location evidence="1">Membrane</location>
        <topology evidence="1">Multi-pass membrane protein</topology>
    </subcellularLocation>
</comment>
<evidence type="ECO:0000256" key="3">
    <source>
        <dbReference type="ARBA" id="ARBA00022989"/>
    </source>
</evidence>
<feature type="domain" description="O-antigen ligase-related" evidence="6">
    <location>
        <begin position="230"/>
        <end position="365"/>
    </location>
</feature>
<accession>A0A5J5JZ44</accession>
<feature type="transmembrane region" description="Helical" evidence="5">
    <location>
        <begin position="357"/>
        <end position="376"/>
    </location>
</feature>
<feature type="transmembrane region" description="Helical" evidence="5">
    <location>
        <begin position="102"/>
        <end position="122"/>
    </location>
</feature>
<dbReference type="EMBL" id="VYTZ01000008">
    <property type="protein sequence ID" value="KAA9376446.1"/>
    <property type="molecule type" value="Genomic_DNA"/>
</dbReference>
<dbReference type="InterPro" id="IPR051533">
    <property type="entry name" value="WaaL-like"/>
</dbReference>
<dbReference type="Proteomes" id="UP000327011">
    <property type="component" value="Unassembled WGS sequence"/>
</dbReference>
<feature type="transmembrane region" description="Helical" evidence="5">
    <location>
        <begin position="224"/>
        <end position="240"/>
    </location>
</feature>
<keyword evidence="4 5" id="KW-0472">Membrane</keyword>
<evidence type="ECO:0000313" key="7">
    <source>
        <dbReference type="EMBL" id="KAA9376446.1"/>
    </source>
</evidence>
<reference evidence="7 8" key="1">
    <citation type="submission" date="2019-09" db="EMBL/GenBank/DDBJ databases">
        <title>Screening of Novel Bioactive Compounds from Soil-Associated.</title>
        <authorList>
            <person name="Gong X."/>
        </authorList>
    </citation>
    <scope>NUCLEOTIDE SEQUENCE [LARGE SCALE GENOMIC DNA]</scope>
    <source>
        <strain evidence="7 8">Gxj-6</strain>
    </source>
</reference>